<reference evidence="2" key="1">
    <citation type="journal article" date="2020" name="J Insects Food Feed">
        <title>The yellow mealworm (Tenebrio molitor) genome: a resource for the emerging insects as food and feed industry.</title>
        <authorList>
            <person name="Eriksson T."/>
            <person name="Andere A."/>
            <person name="Kelstrup H."/>
            <person name="Emery V."/>
            <person name="Picard C."/>
        </authorList>
    </citation>
    <scope>NUCLEOTIDE SEQUENCE</scope>
    <source>
        <strain evidence="2">Stoneville</strain>
        <tissue evidence="2">Whole head</tissue>
    </source>
</reference>
<feature type="compositionally biased region" description="Basic residues" evidence="1">
    <location>
        <begin position="178"/>
        <end position="191"/>
    </location>
</feature>
<protein>
    <submittedName>
        <fullName evidence="2">Uncharacterized protein</fullName>
    </submittedName>
</protein>
<gene>
    <name evidence="2" type="ORF">GEV33_008521</name>
</gene>
<dbReference type="EMBL" id="JABDTM020024455">
    <property type="protein sequence ID" value="KAH0814268.1"/>
    <property type="molecule type" value="Genomic_DNA"/>
</dbReference>
<reference evidence="2" key="2">
    <citation type="submission" date="2021-08" db="EMBL/GenBank/DDBJ databases">
        <authorList>
            <person name="Eriksson T."/>
        </authorList>
    </citation>
    <scope>NUCLEOTIDE SEQUENCE</scope>
    <source>
        <strain evidence="2">Stoneville</strain>
        <tissue evidence="2">Whole head</tissue>
    </source>
</reference>
<sequence length="667" mass="73759">MVLLAEMRTRRGFTGIALTNDDQDVVTTRKWSDVTKDNHLFVQARLYYTTRGALRLAAAPEMSIYIFRRFYARIDPSRRKITPIVWQRKFILSGLMIGVLEERISPSGGNGIVSDKPHRRHRGLLSGAPGGGGMGTMGSRCLAVQRRLVRDSRFVQIPFRGPHRGKHATDIGCGVKGNHPRRPRDRHRRPPHAPPSILPLFRSPEYIKSDGSGRDSEVLTEQRLVRSRFLMGIDRYLDFPECLPGADKGQEAEQRENEKRQKHNLKLVSDGLFAFVRGACPRMHKYVVNKFDKDGPFGQDQSISLQFGGGNKTVRQRAPFNVRQGALLVDKQAIEKRKIRRCARNGSPWLRRTGGGKGAEEKKIQLGLMVMVNLEILRIEQKRGKYKMASARFEICRFLGGVPQGSSLDPLLSPVDVGTSQEVSLVACGGSGGCCDATPILKLSVEFKKWRGRWGEGGSRGASEALVMERAATDLPELQVFAVIGRITTPALAFRAVLDHSSRFRSLKNWTFLLGPGDGLPPSGIHGICALEGARRRDVGGPDGAPPHGQVPPIGEPSREGVAVGLGVKCRDGRRLPSPQREGPSHLRRVLSVTMYSRGTRLWVSVVTEMLEFYPNISLAPAMLPEHSSLSGPDCNGRTGEAPNVVFWAPLITTLHYAKPESRVLPD</sequence>
<organism evidence="2 3">
    <name type="scientific">Tenebrio molitor</name>
    <name type="common">Yellow mealworm beetle</name>
    <dbReference type="NCBI Taxonomy" id="7067"/>
    <lineage>
        <taxon>Eukaryota</taxon>
        <taxon>Metazoa</taxon>
        <taxon>Ecdysozoa</taxon>
        <taxon>Arthropoda</taxon>
        <taxon>Hexapoda</taxon>
        <taxon>Insecta</taxon>
        <taxon>Pterygota</taxon>
        <taxon>Neoptera</taxon>
        <taxon>Endopterygota</taxon>
        <taxon>Coleoptera</taxon>
        <taxon>Polyphaga</taxon>
        <taxon>Cucujiformia</taxon>
        <taxon>Tenebrionidae</taxon>
        <taxon>Tenebrio</taxon>
    </lineage>
</organism>
<name>A0A8J6LC71_TENMO</name>
<keyword evidence="3" id="KW-1185">Reference proteome</keyword>
<dbReference type="AlphaFoldDB" id="A0A8J6LC71"/>
<evidence type="ECO:0000256" key="1">
    <source>
        <dbReference type="SAM" id="MobiDB-lite"/>
    </source>
</evidence>
<feature type="compositionally biased region" description="Basic and acidic residues" evidence="1">
    <location>
        <begin position="205"/>
        <end position="217"/>
    </location>
</feature>
<accession>A0A8J6LC71</accession>
<comment type="caution">
    <text evidence="2">The sequence shown here is derived from an EMBL/GenBank/DDBJ whole genome shotgun (WGS) entry which is preliminary data.</text>
</comment>
<evidence type="ECO:0000313" key="3">
    <source>
        <dbReference type="Proteomes" id="UP000719412"/>
    </source>
</evidence>
<evidence type="ECO:0000313" key="2">
    <source>
        <dbReference type="EMBL" id="KAH0814268.1"/>
    </source>
</evidence>
<feature type="region of interest" description="Disordered" evidence="1">
    <location>
        <begin position="538"/>
        <end position="558"/>
    </location>
</feature>
<dbReference type="Proteomes" id="UP000719412">
    <property type="component" value="Unassembled WGS sequence"/>
</dbReference>
<proteinExistence type="predicted"/>
<feature type="region of interest" description="Disordered" evidence="1">
    <location>
        <begin position="159"/>
        <end position="218"/>
    </location>
</feature>